<dbReference type="CDD" id="cd02796">
    <property type="entry name" value="tRNA_bind_bactPheRS"/>
    <property type="match status" value="1"/>
</dbReference>
<comment type="subunit">
    <text evidence="3 15">Tetramer of two alpha and two beta subunits.</text>
</comment>
<keyword evidence="6 15" id="KW-0436">Ligase</keyword>
<evidence type="ECO:0000259" key="18">
    <source>
        <dbReference type="PROSITE" id="PS51447"/>
    </source>
</evidence>
<dbReference type="SUPFAM" id="SSF50249">
    <property type="entry name" value="Nucleic acid-binding proteins"/>
    <property type="match status" value="1"/>
</dbReference>
<dbReference type="HAMAP" id="MF_00283">
    <property type="entry name" value="Phe_tRNA_synth_beta1"/>
    <property type="match status" value="1"/>
</dbReference>
<feature type="binding site" evidence="15">
    <location>
        <position position="489"/>
    </location>
    <ligand>
        <name>Mg(2+)</name>
        <dbReference type="ChEBI" id="CHEBI:18420"/>
        <note>shared with alpha subunit</note>
    </ligand>
</feature>
<keyword evidence="8 15" id="KW-0547">Nucleotide-binding</keyword>
<dbReference type="FunFam" id="3.30.70.380:FF:000001">
    <property type="entry name" value="Phenylalanine--tRNA ligase beta subunit"/>
    <property type="match status" value="1"/>
</dbReference>
<dbReference type="STRING" id="1193518.BN13_1980001"/>
<dbReference type="InterPro" id="IPR045060">
    <property type="entry name" value="Phe-tRNA-ligase_IIc_bsu"/>
</dbReference>
<dbReference type="PROSITE" id="PS51483">
    <property type="entry name" value="B5"/>
    <property type="match status" value="1"/>
</dbReference>
<keyword evidence="5 16" id="KW-0820">tRNA-binding</keyword>
<evidence type="ECO:0000256" key="4">
    <source>
        <dbReference type="ARBA" id="ARBA00022490"/>
    </source>
</evidence>
<feature type="domain" description="FDX-ACB" evidence="18">
    <location>
        <begin position="752"/>
        <end position="845"/>
    </location>
</feature>
<proteinExistence type="inferred from homology"/>
<keyword evidence="4 15" id="KW-0963">Cytoplasm</keyword>
<evidence type="ECO:0000256" key="8">
    <source>
        <dbReference type="ARBA" id="ARBA00022741"/>
    </source>
</evidence>
<dbReference type="CDD" id="cd00769">
    <property type="entry name" value="PheRS_beta_core"/>
    <property type="match status" value="1"/>
</dbReference>
<dbReference type="SUPFAM" id="SSF55681">
    <property type="entry name" value="Class II aaRS and biotin synthetases"/>
    <property type="match status" value="1"/>
</dbReference>
<dbReference type="InterPro" id="IPR004532">
    <property type="entry name" value="Phe-tRNA-ligase_IIc_bsu_bact"/>
</dbReference>
<dbReference type="Pfam" id="PF01588">
    <property type="entry name" value="tRNA_bind"/>
    <property type="match status" value="1"/>
</dbReference>
<evidence type="ECO:0000256" key="9">
    <source>
        <dbReference type="ARBA" id="ARBA00022840"/>
    </source>
</evidence>
<evidence type="ECO:0000256" key="16">
    <source>
        <dbReference type="PROSITE-ProRule" id="PRU00209"/>
    </source>
</evidence>
<dbReference type="SMART" id="SM00873">
    <property type="entry name" value="B3_4"/>
    <property type="match status" value="1"/>
</dbReference>
<protein>
    <recommendedName>
        <fullName evidence="15">Phenylalanine--tRNA ligase beta subunit</fullName>
        <ecNumber evidence="15">6.1.1.20</ecNumber>
    </recommendedName>
    <alternativeName>
        <fullName evidence="15">Phenylalanyl-tRNA synthetase beta subunit</fullName>
        <shortName evidence="15">PheRS</shortName>
    </alternativeName>
</protein>
<dbReference type="Gene3D" id="3.30.56.10">
    <property type="match status" value="2"/>
</dbReference>
<evidence type="ECO:0000313" key="21">
    <source>
        <dbReference type="Proteomes" id="UP000035720"/>
    </source>
</evidence>
<feature type="binding site" evidence="15">
    <location>
        <position position="480"/>
    </location>
    <ligand>
        <name>Mg(2+)</name>
        <dbReference type="ChEBI" id="CHEBI:18420"/>
        <note>shared with alpha subunit</note>
    </ligand>
</feature>
<dbReference type="InterPro" id="IPR036690">
    <property type="entry name" value="Fdx_antiC-bd_sf"/>
</dbReference>
<dbReference type="GO" id="GO:0000049">
    <property type="term" value="F:tRNA binding"/>
    <property type="evidence" value="ECO:0007669"/>
    <property type="project" value="UniProtKB-UniRule"/>
</dbReference>
<dbReference type="OrthoDB" id="9805455at2"/>
<organism evidence="20 21">
    <name type="scientific">Nostocoides jenkinsii Ben 74</name>
    <dbReference type="NCBI Taxonomy" id="1193518"/>
    <lineage>
        <taxon>Bacteria</taxon>
        <taxon>Bacillati</taxon>
        <taxon>Actinomycetota</taxon>
        <taxon>Actinomycetes</taxon>
        <taxon>Micrococcales</taxon>
        <taxon>Intrasporangiaceae</taxon>
        <taxon>Nostocoides</taxon>
    </lineage>
</organism>
<evidence type="ECO:0000313" key="20">
    <source>
        <dbReference type="EMBL" id="CCI52673.1"/>
    </source>
</evidence>
<dbReference type="AlphaFoldDB" id="A0A077MD19"/>
<evidence type="ECO:0000256" key="15">
    <source>
        <dbReference type="HAMAP-Rule" id="MF_00283"/>
    </source>
</evidence>
<dbReference type="SUPFAM" id="SSF54991">
    <property type="entry name" value="Anticodon-binding domain of PheRS"/>
    <property type="match status" value="1"/>
</dbReference>
<dbReference type="SUPFAM" id="SSF56037">
    <property type="entry name" value="PheT/TilS domain"/>
    <property type="match status" value="1"/>
</dbReference>
<dbReference type="Pfam" id="PF03147">
    <property type="entry name" value="FDX-ACB"/>
    <property type="match status" value="1"/>
</dbReference>
<comment type="catalytic activity">
    <reaction evidence="14 15">
        <text>tRNA(Phe) + L-phenylalanine + ATP = L-phenylalanyl-tRNA(Phe) + AMP + diphosphate + H(+)</text>
        <dbReference type="Rhea" id="RHEA:19413"/>
        <dbReference type="Rhea" id="RHEA-COMP:9668"/>
        <dbReference type="Rhea" id="RHEA-COMP:9699"/>
        <dbReference type="ChEBI" id="CHEBI:15378"/>
        <dbReference type="ChEBI" id="CHEBI:30616"/>
        <dbReference type="ChEBI" id="CHEBI:33019"/>
        <dbReference type="ChEBI" id="CHEBI:58095"/>
        <dbReference type="ChEBI" id="CHEBI:78442"/>
        <dbReference type="ChEBI" id="CHEBI:78531"/>
        <dbReference type="ChEBI" id="CHEBI:456215"/>
        <dbReference type="EC" id="6.1.1.20"/>
    </reaction>
</comment>
<dbReference type="PANTHER" id="PTHR10947:SF0">
    <property type="entry name" value="PHENYLALANINE--TRNA LIGASE BETA SUBUNIT"/>
    <property type="match status" value="1"/>
</dbReference>
<dbReference type="EMBL" id="CAJC01000110">
    <property type="protein sequence ID" value="CCI52673.1"/>
    <property type="molecule type" value="Genomic_DNA"/>
</dbReference>
<comment type="cofactor">
    <cofactor evidence="15">
        <name>Mg(2+)</name>
        <dbReference type="ChEBI" id="CHEBI:18420"/>
    </cofactor>
    <text evidence="15">Binds 2 magnesium ions per tetramer.</text>
</comment>
<dbReference type="InterPro" id="IPR012340">
    <property type="entry name" value="NA-bd_OB-fold"/>
</dbReference>
<dbReference type="Gene3D" id="2.40.50.140">
    <property type="entry name" value="Nucleic acid-binding proteins"/>
    <property type="match status" value="1"/>
</dbReference>
<evidence type="ECO:0000256" key="1">
    <source>
        <dbReference type="ARBA" id="ARBA00004496"/>
    </source>
</evidence>
<evidence type="ECO:0000256" key="12">
    <source>
        <dbReference type="ARBA" id="ARBA00022917"/>
    </source>
</evidence>
<dbReference type="SUPFAM" id="SSF46955">
    <property type="entry name" value="Putative DNA-binding domain"/>
    <property type="match status" value="1"/>
</dbReference>
<keyword evidence="11 16" id="KW-0694">RNA-binding</keyword>
<feature type="binding site" evidence="15">
    <location>
        <position position="490"/>
    </location>
    <ligand>
        <name>Mg(2+)</name>
        <dbReference type="ChEBI" id="CHEBI:18420"/>
        <note>shared with alpha subunit</note>
    </ligand>
</feature>
<dbReference type="GO" id="GO:0005524">
    <property type="term" value="F:ATP binding"/>
    <property type="evidence" value="ECO:0007669"/>
    <property type="project" value="UniProtKB-UniRule"/>
</dbReference>
<comment type="caution">
    <text evidence="20">The sequence shown here is derived from an EMBL/GenBank/DDBJ whole genome shotgun (WGS) entry which is preliminary data.</text>
</comment>
<comment type="subcellular location">
    <subcellularLocation>
        <location evidence="1 15">Cytoplasm</location>
    </subcellularLocation>
</comment>
<keyword evidence="12 15" id="KW-0648">Protein biosynthesis</keyword>
<dbReference type="InterPro" id="IPR005147">
    <property type="entry name" value="tRNA_synthase_B5-dom"/>
</dbReference>
<comment type="similarity">
    <text evidence="2 15">Belongs to the phenylalanyl-tRNA synthetase beta subunit family. Type 1 subfamily.</text>
</comment>
<dbReference type="InterPro" id="IPR005146">
    <property type="entry name" value="B3/B4_tRNA-bd"/>
</dbReference>
<keyword evidence="10 15" id="KW-0460">Magnesium</keyword>
<dbReference type="Gene3D" id="3.30.930.10">
    <property type="entry name" value="Bira Bifunctional Protein, Domain 2"/>
    <property type="match status" value="1"/>
</dbReference>
<evidence type="ECO:0000256" key="11">
    <source>
        <dbReference type="ARBA" id="ARBA00022884"/>
    </source>
</evidence>
<gene>
    <name evidence="15 20" type="primary">pheT</name>
    <name evidence="20" type="ORF">BN13_1980001</name>
</gene>
<dbReference type="Pfam" id="PF17759">
    <property type="entry name" value="tRNA_synthFbeta"/>
    <property type="match status" value="1"/>
</dbReference>
<dbReference type="PANTHER" id="PTHR10947">
    <property type="entry name" value="PHENYLALANYL-TRNA SYNTHETASE BETA CHAIN AND LEUCINE-RICH REPEAT-CONTAINING PROTEIN 47"/>
    <property type="match status" value="1"/>
</dbReference>
<keyword evidence="9 15" id="KW-0067">ATP-binding</keyword>
<dbReference type="InterPro" id="IPR020825">
    <property type="entry name" value="Phe-tRNA_synthase-like_B3/B4"/>
</dbReference>
<dbReference type="Proteomes" id="UP000035720">
    <property type="component" value="Unassembled WGS sequence"/>
</dbReference>
<dbReference type="PROSITE" id="PS50886">
    <property type="entry name" value="TRBD"/>
    <property type="match status" value="1"/>
</dbReference>
<evidence type="ECO:0000259" key="17">
    <source>
        <dbReference type="PROSITE" id="PS50886"/>
    </source>
</evidence>
<dbReference type="GO" id="GO:0004826">
    <property type="term" value="F:phenylalanine-tRNA ligase activity"/>
    <property type="evidence" value="ECO:0007669"/>
    <property type="project" value="UniProtKB-UniRule"/>
</dbReference>
<dbReference type="InterPro" id="IPR045864">
    <property type="entry name" value="aa-tRNA-synth_II/BPL/LPL"/>
</dbReference>
<dbReference type="PROSITE" id="PS51447">
    <property type="entry name" value="FDX_ACB"/>
    <property type="match status" value="1"/>
</dbReference>
<dbReference type="InterPro" id="IPR041616">
    <property type="entry name" value="PheRS_beta_core"/>
</dbReference>
<dbReference type="Pfam" id="PF03483">
    <property type="entry name" value="B3_4"/>
    <property type="match status" value="1"/>
</dbReference>
<evidence type="ECO:0000256" key="2">
    <source>
        <dbReference type="ARBA" id="ARBA00008653"/>
    </source>
</evidence>
<keyword evidence="7 15" id="KW-0479">Metal-binding</keyword>
<reference evidence="20 21" key="1">
    <citation type="journal article" date="2013" name="ISME J.">
        <title>A metabolic model for members of the genus Tetrasphaera involved in enhanced biological phosphorus removal.</title>
        <authorList>
            <person name="Kristiansen R."/>
            <person name="Nguyen H.T.T."/>
            <person name="Saunders A.M."/>
            <person name="Nielsen J.L."/>
            <person name="Wimmer R."/>
            <person name="Le V.Q."/>
            <person name="McIlroy S.J."/>
            <person name="Petrovski S."/>
            <person name="Seviour R.J."/>
            <person name="Calteau A."/>
            <person name="Nielsen K.L."/>
            <person name="Nielsen P.H."/>
        </authorList>
    </citation>
    <scope>NUCLEOTIDE SEQUENCE [LARGE SCALE GENOMIC DNA]</scope>
    <source>
        <strain evidence="20 21">Ben 74</strain>
    </source>
</reference>
<evidence type="ECO:0000256" key="13">
    <source>
        <dbReference type="ARBA" id="ARBA00023146"/>
    </source>
</evidence>
<dbReference type="RefSeq" id="WP_048548596.1">
    <property type="nucleotide sequence ID" value="NZ_HF571038.1"/>
</dbReference>
<evidence type="ECO:0000256" key="6">
    <source>
        <dbReference type="ARBA" id="ARBA00022598"/>
    </source>
</evidence>
<feature type="domain" description="TRNA-binding" evidence="17">
    <location>
        <begin position="40"/>
        <end position="158"/>
    </location>
</feature>
<dbReference type="NCBIfam" id="TIGR00472">
    <property type="entry name" value="pheT_bact"/>
    <property type="match status" value="1"/>
</dbReference>
<dbReference type="Pfam" id="PF03484">
    <property type="entry name" value="B5"/>
    <property type="match status" value="1"/>
</dbReference>
<dbReference type="Gene3D" id="3.50.40.10">
    <property type="entry name" value="Phenylalanyl-trna Synthetase, Chain B, domain 3"/>
    <property type="match status" value="1"/>
</dbReference>
<dbReference type="FunFam" id="3.50.40.10:FF:000001">
    <property type="entry name" value="Phenylalanine--tRNA ligase beta subunit"/>
    <property type="match status" value="1"/>
</dbReference>
<dbReference type="Gene3D" id="3.30.70.380">
    <property type="entry name" value="Ferrodoxin-fold anticodon-binding domain"/>
    <property type="match status" value="1"/>
</dbReference>
<sequence>MRVPVEWLRELVEIAPGVRGRDIAADLVRVGLEEEGIHGGQLRGPLVVGRVLSQVPEPQKNGKTIHWCHVDVGANGQQLTHGIPQEIVCGANNFDAGDWVVCILPGGVLPGNFEISARKTYGHMSNGMICSERELGLGDDHDGIIVLTRYFADRPDILESLEPGMDAIALLGLGREVVEVNVTPDRGYCFSMRGIAREYALATNVDFRDPADIEVPVATGPGFPVRLVDERPIDGRVGCDRYVARTVRDVDASRPSPPWMQRYLTEVGMRPISLAVDVTNYVMMLLGQPLHAFDLDLLPGDIEVRRAAPGEKLTTLDDVERTLAADDLLITGGGEILAIAGVMGGASSEVGPATRNVLIEAAHFDPITVARSSRRHRLATEASKRFERGVDPQIAPVAAELAARLLAEFGGGTIDSTATDVGEPQARSAFDFDVTHPTRLIGLEYPREEVVGTLRRLGCEVTESAGSPIVSVLAPTWRPDLTDGPELVEEVARVRGYDQIPSVVPRAEGRGLTHAQRVRRVVATMLANQGLVEVESYPFIGNGLFDVLGYAADDARRDTVTLANPLQDEAPLMRTSLLDTLLETLRRNVSRGMRDVAVYELGLVTRGSVPKGGAPILPVSSRPDPESEARLYAAVPPQPRHVAFAAAGLAQGSGPWGSSRGFDASDAVTWAREVGEILGIQLQVAAATMAPWHPGRCAAISLPDGRVVGWAGELHPKVLGALKLPARTVAGELDLDLLTEASLAPISAVKLSTFPLATTDVALTVDETVPVGEVEAALRRGAGPLLESLSLFDLFRGEQVGAGKKSLAFHLAVRAPDRTLTTDEVSAIRDQAVAAAARDCGATQR</sequence>
<evidence type="ECO:0000256" key="14">
    <source>
        <dbReference type="ARBA" id="ARBA00049255"/>
    </source>
</evidence>
<evidence type="ECO:0000256" key="3">
    <source>
        <dbReference type="ARBA" id="ARBA00011209"/>
    </source>
</evidence>
<dbReference type="InterPro" id="IPR009061">
    <property type="entry name" value="DNA-bd_dom_put_sf"/>
</dbReference>
<dbReference type="GO" id="GO:0009328">
    <property type="term" value="C:phenylalanine-tRNA ligase complex"/>
    <property type="evidence" value="ECO:0007669"/>
    <property type="project" value="TreeGrafter"/>
</dbReference>
<dbReference type="SMART" id="SM00896">
    <property type="entry name" value="FDX-ACB"/>
    <property type="match status" value="1"/>
</dbReference>
<dbReference type="InterPro" id="IPR002547">
    <property type="entry name" value="tRNA-bd_dom"/>
</dbReference>
<feature type="domain" description="B5" evidence="19">
    <location>
        <begin position="425"/>
        <end position="502"/>
    </location>
</feature>
<dbReference type="GO" id="GO:0006432">
    <property type="term" value="P:phenylalanyl-tRNA aminoacylation"/>
    <property type="evidence" value="ECO:0007669"/>
    <property type="project" value="UniProtKB-UniRule"/>
</dbReference>
<evidence type="ECO:0000259" key="19">
    <source>
        <dbReference type="PROSITE" id="PS51483"/>
    </source>
</evidence>
<keyword evidence="21" id="KW-1185">Reference proteome</keyword>
<dbReference type="InterPro" id="IPR033714">
    <property type="entry name" value="tRNA_bind_bactPheRS"/>
</dbReference>
<dbReference type="GO" id="GO:0000287">
    <property type="term" value="F:magnesium ion binding"/>
    <property type="evidence" value="ECO:0007669"/>
    <property type="project" value="UniProtKB-UniRule"/>
</dbReference>
<dbReference type="SMART" id="SM00874">
    <property type="entry name" value="B5"/>
    <property type="match status" value="1"/>
</dbReference>
<dbReference type="EC" id="6.1.1.20" evidence="15"/>
<evidence type="ECO:0000256" key="10">
    <source>
        <dbReference type="ARBA" id="ARBA00022842"/>
    </source>
</evidence>
<comment type="caution">
    <text evidence="15">Lacks conserved residue(s) required for the propagation of feature annotation.</text>
</comment>
<evidence type="ECO:0000256" key="5">
    <source>
        <dbReference type="ARBA" id="ARBA00022555"/>
    </source>
</evidence>
<name>A0A077MD19_9MICO</name>
<accession>A0A077MD19</accession>
<keyword evidence="13 15" id="KW-0030">Aminoacyl-tRNA synthetase</keyword>
<dbReference type="InterPro" id="IPR005121">
    <property type="entry name" value="Fdx_antiC-bd"/>
</dbReference>
<evidence type="ECO:0000256" key="7">
    <source>
        <dbReference type="ARBA" id="ARBA00022723"/>
    </source>
</evidence>